<dbReference type="InterPro" id="IPR010264">
    <property type="entry name" value="Self-incomp_S1"/>
</dbReference>
<dbReference type="Pfam" id="PF05938">
    <property type="entry name" value="Self-incomp_S1"/>
    <property type="match status" value="1"/>
</dbReference>
<feature type="signal peptide" evidence="6">
    <location>
        <begin position="1"/>
        <end position="21"/>
    </location>
</feature>
<comment type="caution">
    <text evidence="7">The sequence shown here is derived from an EMBL/GenBank/DDBJ whole genome shotgun (WGS) entry which is preliminary data.</text>
</comment>
<reference evidence="7 8" key="1">
    <citation type="submission" date="2022-03" db="EMBL/GenBank/DDBJ databases">
        <authorList>
            <person name="Macdonald S."/>
            <person name="Ahmed S."/>
            <person name="Newling K."/>
        </authorList>
    </citation>
    <scope>NUCLEOTIDE SEQUENCE [LARGE SCALE GENOMIC DNA]</scope>
</reference>
<dbReference type="PANTHER" id="PTHR31232">
    <property type="match status" value="1"/>
</dbReference>
<evidence type="ECO:0000256" key="5">
    <source>
        <dbReference type="ARBA" id="ARBA00022729"/>
    </source>
</evidence>
<feature type="chain" id="PRO_5044531349" description="S-protein homolog" evidence="6">
    <location>
        <begin position="22"/>
        <end position="138"/>
    </location>
</feature>
<keyword evidence="8" id="KW-1185">Reference proteome</keyword>
<keyword evidence="4 6" id="KW-0964">Secreted</keyword>
<dbReference type="Proteomes" id="UP001642260">
    <property type="component" value="Unassembled WGS sequence"/>
</dbReference>
<dbReference type="PANTHER" id="PTHR31232:SF39">
    <property type="entry name" value="S-PROTEIN HOMOLOG-RELATED"/>
    <property type="match status" value="1"/>
</dbReference>
<comment type="similarity">
    <text evidence="2 6">Belongs to the plant self-incompatibility (S1) protein family.</text>
</comment>
<name>A0ABC8L262_ERUVS</name>
<evidence type="ECO:0000256" key="3">
    <source>
        <dbReference type="ARBA" id="ARBA00022471"/>
    </source>
</evidence>
<proteinExistence type="inferred from homology"/>
<protein>
    <recommendedName>
        <fullName evidence="6">S-protein homolog</fullName>
    </recommendedName>
</protein>
<gene>
    <name evidence="7" type="ORF">ERUC_LOCUS30989</name>
</gene>
<evidence type="ECO:0000313" key="7">
    <source>
        <dbReference type="EMBL" id="CAH8368546.1"/>
    </source>
</evidence>
<evidence type="ECO:0000256" key="1">
    <source>
        <dbReference type="ARBA" id="ARBA00004613"/>
    </source>
</evidence>
<sequence length="138" mass="16076">MNFLFNTSFLISLLCFGSSEASICPKNTLVFQNSLIRAQRTLIVNCKSKDNDLGDHYVKFKDPAYNFSFHDNVIFTTQFDCSLYWDQDNLAFHKTFAAYIGAAVYRCGALYVWNARDDAIYLSKDRKPEKFMYDWLVQ</sequence>
<dbReference type="AlphaFoldDB" id="A0ABC8L262"/>
<comment type="subcellular location">
    <subcellularLocation>
        <location evidence="1 6">Secreted</location>
    </subcellularLocation>
</comment>
<evidence type="ECO:0000313" key="8">
    <source>
        <dbReference type="Proteomes" id="UP001642260"/>
    </source>
</evidence>
<dbReference type="EMBL" id="CAKOAT010412932">
    <property type="protein sequence ID" value="CAH8368546.1"/>
    <property type="molecule type" value="Genomic_DNA"/>
</dbReference>
<accession>A0ABC8L262</accession>
<evidence type="ECO:0000256" key="2">
    <source>
        <dbReference type="ARBA" id="ARBA00005581"/>
    </source>
</evidence>
<evidence type="ECO:0000256" key="6">
    <source>
        <dbReference type="RuleBase" id="RU367044"/>
    </source>
</evidence>
<organism evidence="7 8">
    <name type="scientific">Eruca vesicaria subsp. sativa</name>
    <name type="common">Garden rocket</name>
    <name type="synonym">Eruca sativa</name>
    <dbReference type="NCBI Taxonomy" id="29727"/>
    <lineage>
        <taxon>Eukaryota</taxon>
        <taxon>Viridiplantae</taxon>
        <taxon>Streptophyta</taxon>
        <taxon>Embryophyta</taxon>
        <taxon>Tracheophyta</taxon>
        <taxon>Spermatophyta</taxon>
        <taxon>Magnoliopsida</taxon>
        <taxon>eudicotyledons</taxon>
        <taxon>Gunneridae</taxon>
        <taxon>Pentapetalae</taxon>
        <taxon>rosids</taxon>
        <taxon>malvids</taxon>
        <taxon>Brassicales</taxon>
        <taxon>Brassicaceae</taxon>
        <taxon>Brassiceae</taxon>
        <taxon>Eruca</taxon>
    </lineage>
</organism>
<keyword evidence="3 6" id="KW-0713">Self-incompatibility</keyword>
<dbReference type="GO" id="GO:0005576">
    <property type="term" value="C:extracellular region"/>
    <property type="evidence" value="ECO:0007669"/>
    <property type="project" value="UniProtKB-SubCell"/>
</dbReference>
<keyword evidence="5 6" id="KW-0732">Signal</keyword>
<evidence type="ECO:0000256" key="4">
    <source>
        <dbReference type="ARBA" id="ARBA00022525"/>
    </source>
</evidence>
<dbReference type="GO" id="GO:0060320">
    <property type="term" value="P:rejection of self pollen"/>
    <property type="evidence" value="ECO:0007669"/>
    <property type="project" value="UniProtKB-KW"/>
</dbReference>